<dbReference type="InterPro" id="IPR014717">
    <property type="entry name" value="Transl_elong_EF1B/ribsomal_bS6"/>
</dbReference>
<dbReference type="Proteomes" id="UP000625804">
    <property type="component" value="Unassembled WGS sequence"/>
</dbReference>
<gene>
    <name evidence="2" type="ORF">HR057_07480</name>
</gene>
<name>A0A8J8KEA2_9BACI</name>
<dbReference type="Gene3D" id="3.30.70.60">
    <property type="match status" value="1"/>
</dbReference>
<accession>A0A8J8KEA2</accession>
<sequence>MNLRMPKKNFFVLITIVIALAIVAGAYFYFISPLNKEINMIKDQLETEEKLYETLAAKVGNTKTTVLENSRFLQKKLPVDSFVEQFIFDLEKAEVVSNSFIENMSFQDVEVSNQELTIDQEDEKSEEANNEGQSVGEGAVEETTSVPAMPEGIKRVTVNLSVNSKDYFDLLKFLDTIERLERITKIDSLTFSGGKEILELDQELEELHYSVVVSTYYYPALEELRDELPVFDMPPPSNKDNPLPTGMYYKK</sequence>
<feature type="region of interest" description="Disordered" evidence="1">
    <location>
        <begin position="232"/>
        <end position="251"/>
    </location>
</feature>
<protein>
    <recommendedName>
        <fullName evidence="4">Type IV pilus assembly protein PilO</fullName>
    </recommendedName>
</protein>
<feature type="compositionally biased region" description="Acidic residues" evidence="1">
    <location>
        <begin position="120"/>
        <end position="129"/>
    </location>
</feature>
<evidence type="ECO:0000313" key="3">
    <source>
        <dbReference type="Proteomes" id="UP000625804"/>
    </source>
</evidence>
<dbReference type="EMBL" id="JABTTE010000007">
    <property type="protein sequence ID" value="NSL51610.1"/>
    <property type="molecule type" value="Genomic_DNA"/>
</dbReference>
<evidence type="ECO:0000313" key="2">
    <source>
        <dbReference type="EMBL" id="NSL51610.1"/>
    </source>
</evidence>
<evidence type="ECO:0008006" key="4">
    <source>
        <dbReference type="Google" id="ProtNLM"/>
    </source>
</evidence>
<keyword evidence="3" id="KW-1185">Reference proteome</keyword>
<feature type="region of interest" description="Disordered" evidence="1">
    <location>
        <begin position="120"/>
        <end position="144"/>
    </location>
</feature>
<reference evidence="2" key="1">
    <citation type="submission" date="2020-06" db="EMBL/GenBank/DDBJ databases">
        <title>A novel thermopfilic bacterium from Erzurum, Turkey.</title>
        <authorList>
            <person name="Adiguzel A."/>
            <person name="Ay H."/>
            <person name="Baltaci M.O."/>
        </authorList>
    </citation>
    <scope>NUCLEOTIDE SEQUENCE</scope>
    <source>
        <strain evidence="2">P2</strain>
    </source>
</reference>
<organism evidence="2 3">
    <name type="scientific">Calidifontibacillus erzurumensis</name>
    <dbReference type="NCBI Taxonomy" id="2741433"/>
    <lineage>
        <taxon>Bacteria</taxon>
        <taxon>Bacillati</taxon>
        <taxon>Bacillota</taxon>
        <taxon>Bacilli</taxon>
        <taxon>Bacillales</taxon>
        <taxon>Bacillaceae</taxon>
        <taxon>Calidifontibacillus/Schinkia group</taxon>
        <taxon>Calidifontibacillus</taxon>
    </lineage>
</organism>
<evidence type="ECO:0000256" key="1">
    <source>
        <dbReference type="SAM" id="MobiDB-lite"/>
    </source>
</evidence>
<dbReference type="AlphaFoldDB" id="A0A8J8KEA2"/>
<proteinExistence type="predicted"/>
<dbReference type="RefSeq" id="WP_173730816.1">
    <property type="nucleotide sequence ID" value="NZ_JABTTE010000007.1"/>
</dbReference>
<comment type="caution">
    <text evidence="2">The sequence shown here is derived from an EMBL/GenBank/DDBJ whole genome shotgun (WGS) entry which is preliminary data.</text>
</comment>